<evidence type="ECO:0000313" key="3">
    <source>
        <dbReference type="EMBL" id="MDC7786386.1"/>
    </source>
</evidence>
<dbReference type="RefSeq" id="WP_272777230.1">
    <property type="nucleotide sequence ID" value="NZ_JAQQLI010000015.1"/>
</dbReference>
<feature type="signal peptide" evidence="2">
    <location>
        <begin position="1"/>
        <end position="23"/>
    </location>
</feature>
<organism evidence="3 4">
    <name type="scientific">Rhodoplanes tepidamans</name>
    <name type="common">Rhodoplanes cryptolactis</name>
    <dbReference type="NCBI Taxonomy" id="200616"/>
    <lineage>
        <taxon>Bacteria</taxon>
        <taxon>Pseudomonadati</taxon>
        <taxon>Pseudomonadota</taxon>
        <taxon>Alphaproteobacteria</taxon>
        <taxon>Hyphomicrobiales</taxon>
        <taxon>Nitrobacteraceae</taxon>
        <taxon>Rhodoplanes</taxon>
    </lineage>
</organism>
<keyword evidence="2" id="KW-0732">Signal</keyword>
<evidence type="ECO:0000256" key="1">
    <source>
        <dbReference type="SAM" id="MobiDB-lite"/>
    </source>
</evidence>
<reference evidence="3" key="1">
    <citation type="journal article" date="2023" name="Microbiol Resour">
        <title>Genome Sequences of Rhodoplanes serenus and Two Thermotolerant Strains, Rhodoplanes tepidamans and 'Rhodoplanes cryptolactis,' Further Refine the Genus.</title>
        <authorList>
            <person name="Rayyan A.A."/>
            <person name="Kyndt J.A."/>
        </authorList>
    </citation>
    <scope>NUCLEOTIDE SEQUENCE</scope>
    <source>
        <strain evidence="3">DSM 9987</strain>
    </source>
</reference>
<feature type="chain" id="PRO_5047412577" evidence="2">
    <location>
        <begin position="24"/>
        <end position="160"/>
    </location>
</feature>
<dbReference type="EMBL" id="JAQQLI010000015">
    <property type="protein sequence ID" value="MDC7786386.1"/>
    <property type="molecule type" value="Genomic_DNA"/>
</dbReference>
<accession>A0ABT5J9Y0</accession>
<sequence length="160" mass="17189">MIRRPLAAAVLAAPVLVAAATFAFGQSPPAGGALPPDADTNRFSYHRTDEGFARLDLRTGQVSLCSLKSSGWACLSAPDDRTAYEAEISRLQAENVALKKALLDRGLPLPGGVKPEAAVPPSDQGRSGDAELDRALNFMERAWRRLIEMMNSLQRDLGKT</sequence>
<name>A0ABT5J9Y0_RHOTP</name>
<comment type="caution">
    <text evidence="3">The sequence shown here is derived from an EMBL/GenBank/DDBJ whole genome shotgun (WGS) entry which is preliminary data.</text>
</comment>
<gene>
    <name evidence="3" type="ORF">PQJ73_11905</name>
</gene>
<protein>
    <submittedName>
        <fullName evidence="3">Uncharacterized protein</fullName>
    </submittedName>
</protein>
<evidence type="ECO:0000313" key="4">
    <source>
        <dbReference type="Proteomes" id="UP001165652"/>
    </source>
</evidence>
<feature type="region of interest" description="Disordered" evidence="1">
    <location>
        <begin position="110"/>
        <end position="129"/>
    </location>
</feature>
<dbReference type="Proteomes" id="UP001165652">
    <property type="component" value="Unassembled WGS sequence"/>
</dbReference>
<evidence type="ECO:0000256" key="2">
    <source>
        <dbReference type="SAM" id="SignalP"/>
    </source>
</evidence>
<keyword evidence="4" id="KW-1185">Reference proteome</keyword>
<proteinExistence type="predicted"/>
<reference evidence="3" key="2">
    <citation type="submission" date="2023-02" db="EMBL/GenBank/DDBJ databases">
        <authorList>
            <person name="Rayyan A."/>
            <person name="Meyer T."/>
            <person name="Kyndt J.A."/>
        </authorList>
    </citation>
    <scope>NUCLEOTIDE SEQUENCE</scope>
    <source>
        <strain evidence="3">DSM 9987</strain>
    </source>
</reference>